<feature type="transmembrane region" description="Helical" evidence="7">
    <location>
        <begin position="564"/>
        <end position="584"/>
    </location>
</feature>
<dbReference type="EMBL" id="BMZG01000008">
    <property type="protein sequence ID" value="GHA76292.1"/>
    <property type="molecule type" value="Genomic_DNA"/>
</dbReference>
<reference evidence="9" key="1">
    <citation type="journal article" date="2014" name="Int. J. Syst. Evol. Microbiol.">
        <title>Complete genome sequence of Corynebacterium casei LMG S-19264T (=DSM 44701T), isolated from a smear-ripened cheese.</title>
        <authorList>
            <consortium name="US DOE Joint Genome Institute (JGI-PGF)"/>
            <person name="Walter F."/>
            <person name="Albersmeier A."/>
            <person name="Kalinowski J."/>
            <person name="Ruckert C."/>
        </authorList>
    </citation>
    <scope>NUCLEOTIDE SEQUENCE</scope>
    <source>
        <strain evidence="9">KCTC 32501</strain>
    </source>
</reference>
<reference evidence="9" key="2">
    <citation type="submission" date="2020-09" db="EMBL/GenBank/DDBJ databases">
        <authorList>
            <person name="Sun Q."/>
            <person name="Kim S."/>
        </authorList>
    </citation>
    <scope>NUCLEOTIDE SEQUENCE</scope>
    <source>
        <strain evidence="9">KCTC 32501</strain>
    </source>
</reference>
<keyword evidence="4 7" id="KW-0812">Transmembrane</keyword>
<feature type="domain" description="ABC transmembrane type-1" evidence="8">
    <location>
        <begin position="225"/>
        <end position="433"/>
    </location>
</feature>
<feature type="transmembrane region" description="Helical" evidence="7">
    <location>
        <begin position="157"/>
        <end position="178"/>
    </location>
</feature>
<sequence>MNKSTSHYVRNIGLVMLLSMLILPWYMPSNTNAWKGLWSLWYAPDFATALAHMATLNNPWLVPFMVLAAVVIGVGFMPRGVLRGRIALVFGILGSLSFIYSGFAIGLTGASLGLEHLPGASQWRQFGMGLGAYVYLWSMFALIGVAIAELGYFKGDALVATLVVCIAAMLLIFVGWPVGKSILNMFYVDEAGVRHLSSATWMARMTERDVWSLACVYSSDSCGVFWNTLFLATICGITTTVLGLIFALLGERRGFFGQYNPPWLRAMALLPVITPPFVLGLGLLLLFGRQGILTQLIEGTFGVTLGRWIYGLDGVVLAQTFAFTPVAYMIIRGAVQALAPSLEEAAQTLGSDNRRTFWTVTFPLLLPALGNSFLIGFVESIADFGNPILLGENYKVFSTEIYFAIVGATLDPGRAAGLSFILLLLAMLAFYIQHSVVGKKNYVTVGGKGDSGIPMALPKGVKRAGLAIALPWLALTIALYAFALIGGLVQNWGLDYTPSLVHFKKAFGIESGVAGIIWSGTAWSSLWTTMKLALIAAPITALIGILTSYVLARTEFKGRDSFEFANLITFAIPGTVLGVSYIMAFNLPPFELTGTAAIIVLSFIFRNLPVSVRAGLASFKQIDKSLDEASLMLGSTTLGTLRRVTFPLLRPAIITSLSYGFVRAVTTITAVIFLVNAEYHLATTFIIERVGNGAYGEALAYCSVLIVLMLVVLLGVQKFVGDAKLGRRSNGQ</sequence>
<dbReference type="GO" id="GO:0055085">
    <property type="term" value="P:transmembrane transport"/>
    <property type="evidence" value="ECO:0007669"/>
    <property type="project" value="InterPro"/>
</dbReference>
<feature type="transmembrane region" description="Helical" evidence="7">
    <location>
        <begin position="60"/>
        <end position="77"/>
    </location>
</feature>
<feature type="transmembrane region" description="Helical" evidence="7">
    <location>
        <begin position="596"/>
        <end position="616"/>
    </location>
</feature>
<comment type="subcellular location">
    <subcellularLocation>
        <location evidence="1 7">Cell membrane</location>
        <topology evidence="1 7">Multi-pass membrane protein</topology>
    </subcellularLocation>
</comment>
<feature type="transmembrane region" description="Helical" evidence="7">
    <location>
        <begin position="464"/>
        <end position="489"/>
    </location>
</feature>
<evidence type="ECO:0000256" key="4">
    <source>
        <dbReference type="ARBA" id="ARBA00022692"/>
    </source>
</evidence>
<evidence type="ECO:0000256" key="5">
    <source>
        <dbReference type="ARBA" id="ARBA00022989"/>
    </source>
</evidence>
<name>A0A8J3FYU9_9BURK</name>
<proteinExistence type="inferred from homology"/>
<evidence type="ECO:0000313" key="9">
    <source>
        <dbReference type="EMBL" id="GHA76292.1"/>
    </source>
</evidence>
<dbReference type="RefSeq" id="WP_189493497.1">
    <property type="nucleotide sequence ID" value="NZ_BMZG01000008.1"/>
</dbReference>
<gene>
    <name evidence="9" type="primary">afuB</name>
    <name evidence="9" type="ORF">GCM10009007_16690</name>
</gene>
<evidence type="ECO:0000256" key="2">
    <source>
        <dbReference type="ARBA" id="ARBA00022448"/>
    </source>
</evidence>
<dbReference type="GO" id="GO:0005886">
    <property type="term" value="C:plasma membrane"/>
    <property type="evidence" value="ECO:0007669"/>
    <property type="project" value="UniProtKB-SubCell"/>
</dbReference>
<organism evidence="9 10">
    <name type="scientific">Formosimonas limnophila</name>
    <dbReference type="NCBI Taxonomy" id="1384487"/>
    <lineage>
        <taxon>Bacteria</taxon>
        <taxon>Pseudomonadati</taxon>
        <taxon>Pseudomonadota</taxon>
        <taxon>Betaproteobacteria</taxon>
        <taxon>Burkholderiales</taxon>
        <taxon>Burkholderiaceae</taxon>
        <taxon>Formosimonas</taxon>
    </lineage>
</organism>
<feature type="domain" description="ABC transmembrane type-1" evidence="8">
    <location>
        <begin position="526"/>
        <end position="716"/>
    </location>
</feature>
<dbReference type="InterPro" id="IPR035906">
    <property type="entry name" value="MetI-like_sf"/>
</dbReference>
<dbReference type="Gene3D" id="1.10.3720.10">
    <property type="entry name" value="MetI-like"/>
    <property type="match status" value="2"/>
</dbReference>
<feature type="transmembrane region" description="Helical" evidence="7">
    <location>
        <begin position="7"/>
        <end position="27"/>
    </location>
</feature>
<comment type="similarity">
    <text evidence="7">Belongs to the binding-protein-dependent transport system permease family.</text>
</comment>
<dbReference type="PANTHER" id="PTHR30183">
    <property type="entry name" value="MOLYBDENUM TRANSPORT SYSTEM PERMEASE PROTEIN MODB"/>
    <property type="match status" value="1"/>
</dbReference>
<dbReference type="AlphaFoldDB" id="A0A8J3FYU9"/>
<feature type="transmembrane region" description="Helical" evidence="7">
    <location>
        <begin position="532"/>
        <end position="552"/>
    </location>
</feature>
<feature type="transmembrane region" description="Helical" evidence="7">
    <location>
        <begin position="262"/>
        <end position="288"/>
    </location>
</feature>
<dbReference type="Pfam" id="PF00528">
    <property type="entry name" value="BPD_transp_1"/>
    <property type="match status" value="2"/>
</dbReference>
<evidence type="ECO:0000313" key="10">
    <source>
        <dbReference type="Proteomes" id="UP000614287"/>
    </source>
</evidence>
<feature type="transmembrane region" description="Helical" evidence="7">
    <location>
        <begin position="229"/>
        <end position="250"/>
    </location>
</feature>
<dbReference type="PANTHER" id="PTHR30183:SF7">
    <property type="entry name" value="FERRIC TRANSPORT SYSTEM PERMEASE PROTEIN FBPB 1-RELATED"/>
    <property type="match status" value="1"/>
</dbReference>
<feature type="transmembrane region" description="Helical" evidence="7">
    <location>
        <begin position="89"/>
        <end position="112"/>
    </location>
</feature>
<evidence type="ECO:0000256" key="3">
    <source>
        <dbReference type="ARBA" id="ARBA00022475"/>
    </source>
</evidence>
<dbReference type="SUPFAM" id="SSF161098">
    <property type="entry name" value="MetI-like"/>
    <property type="match status" value="2"/>
</dbReference>
<feature type="transmembrane region" description="Helical" evidence="7">
    <location>
        <begin position="132"/>
        <end position="150"/>
    </location>
</feature>
<protein>
    <submittedName>
        <fullName evidence="9">Iron ABC transporter permease</fullName>
    </submittedName>
</protein>
<keyword evidence="3" id="KW-1003">Cell membrane</keyword>
<dbReference type="CDD" id="cd06261">
    <property type="entry name" value="TM_PBP2"/>
    <property type="match status" value="2"/>
</dbReference>
<keyword evidence="10" id="KW-1185">Reference proteome</keyword>
<dbReference type="InterPro" id="IPR000515">
    <property type="entry name" value="MetI-like"/>
</dbReference>
<evidence type="ECO:0000256" key="7">
    <source>
        <dbReference type="RuleBase" id="RU363032"/>
    </source>
</evidence>
<keyword evidence="5 7" id="KW-1133">Transmembrane helix</keyword>
<evidence type="ECO:0000259" key="8">
    <source>
        <dbReference type="PROSITE" id="PS50928"/>
    </source>
</evidence>
<evidence type="ECO:0000256" key="1">
    <source>
        <dbReference type="ARBA" id="ARBA00004651"/>
    </source>
</evidence>
<feature type="transmembrane region" description="Helical" evidence="7">
    <location>
        <begin position="415"/>
        <end position="432"/>
    </location>
</feature>
<keyword evidence="6 7" id="KW-0472">Membrane</keyword>
<comment type="caution">
    <text evidence="9">The sequence shown here is derived from an EMBL/GenBank/DDBJ whole genome shotgun (WGS) entry which is preliminary data.</text>
</comment>
<keyword evidence="2 7" id="KW-0813">Transport</keyword>
<dbReference type="Proteomes" id="UP000614287">
    <property type="component" value="Unassembled WGS sequence"/>
</dbReference>
<feature type="transmembrane region" description="Helical" evidence="7">
    <location>
        <begin position="308"/>
        <end position="331"/>
    </location>
</feature>
<dbReference type="PROSITE" id="PS50928">
    <property type="entry name" value="ABC_TM1"/>
    <property type="match status" value="2"/>
</dbReference>
<feature type="transmembrane region" description="Helical" evidence="7">
    <location>
        <begin position="698"/>
        <end position="720"/>
    </location>
</feature>
<feature type="transmembrane region" description="Helical" evidence="7">
    <location>
        <begin position="652"/>
        <end position="675"/>
    </location>
</feature>
<feature type="transmembrane region" description="Helical" evidence="7">
    <location>
        <begin position="357"/>
        <end position="378"/>
    </location>
</feature>
<accession>A0A8J3FYU9</accession>
<evidence type="ECO:0000256" key="6">
    <source>
        <dbReference type="ARBA" id="ARBA00023136"/>
    </source>
</evidence>